<gene>
    <name evidence="4" type="primary">nonA</name>
    <name evidence="4" type="ORF">E2C01_044443</name>
</gene>
<sequence length="159" mass="18793">MCLPSWRCVITVGRAVELLFQHYVLNYNFVCCSWDLEHYLPTVSHADTLSFQPLLGLSSALRPVIVEPLEARDEEEGNPESSMHKNDQYKQERKEGPRFADRDSFEYEYGVRWKRLYEMYKEKKLLLESDLQAEVEQLERRLAIVKHEHETEKLRQGGC</sequence>
<dbReference type="Proteomes" id="UP000324222">
    <property type="component" value="Unassembled WGS sequence"/>
</dbReference>
<reference evidence="4 5" key="1">
    <citation type="submission" date="2019-05" db="EMBL/GenBank/DDBJ databases">
        <title>Another draft genome of Portunus trituberculatus and its Hox gene families provides insights of decapod evolution.</title>
        <authorList>
            <person name="Jeong J.-H."/>
            <person name="Song I."/>
            <person name="Kim S."/>
            <person name="Choi T."/>
            <person name="Kim D."/>
            <person name="Ryu S."/>
            <person name="Kim W."/>
        </authorList>
    </citation>
    <scope>NUCLEOTIDE SEQUENCE [LARGE SCALE GENOMIC DNA]</scope>
    <source>
        <tissue evidence="4">Muscle</tissue>
    </source>
</reference>
<feature type="region of interest" description="Disordered" evidence="2">
    <location>
        <begin position="68"/>
        <end position="97"/>
    </location>
</feature>
<evidence type="ECO:0000256" key="1">
    <source>
        <dbReference type="SAM" id="Coils"/>
    </source>
</evidence>
<evidence type="ECO:0000313" key="5">
    <source>
        <dbReference type="Proteomes" id="UP000324222"/>
    </source>
</evidence>
<dbReference type="OrthoDB" id="10067824at2759"/>
<accession>A0A5B7G2D2</accession>
<evidence type="ECO:0000313" key="4">
    <source>
        <dbReference type="EMBL" id="MPC50614.1"/>
    </source>
</evidence>
<name>A0A5B7G2D2_PORTR</name>
<feature type="coiled-coil region" evidence="1">
    <location>
        <begin position="121"/>
        <end position="155"/>
    </location>
</feature>
<proteinExistence type="predicted"/>
<comment type="caution">
    <text evidence="4">The sequence shown here is derived from an EMBL/GenBank/DDBJ whole genome shotgun (WGS) entry which is preliminary data.</text>
</comment>
<dbReference type="Pfam" id="PF08075">
    <property type="entry name" value="NOPS"/>
    <property type="match status" value="1"/>
</dbReference>
<evidence type="ECO:0000259" key="3">
    <source>
        <dbReference type="Pfam" id="PF08075"/>
    </source>
</evidence>
<feature type="compositionally biased region" description="Basic and acidic residues" evidence="2">
    <location>
        <begin position="82"/>
        <end position="97"/>
    </location>
</feature>
<keyword evidence="5" id="KW-1185">Reference proteome</keyword>
<evidence type="ECO:0000256" key="2">
    <source>
        <dbReference type="SAM" id="MobiDB-lite"/>
    </source>
</evidence>
<organism evidence="4 5">
    <name type="scientific">Portunus trituberculatus</name>
    <name type="common">Swimming crab</name>
    <name type="synonym">Neptunus trituberculatus</name>
    <dbReference type="NCBI Taxonomy" id="210409"/>
    <lineage>
        <taxon>Eukaryota</taxon>
        <taxon>Metazoa</taxon>
        <taxon>Ecdysozoa</taxon>
        <taxon>Arthropoda</taxon>
        <taxon>Crustacea</taxon>
        <taxon>Multicrustacea</taxon>
        <taxon>Malacostraca</taxon>
        <taxon>Eumalacostraca</taxon>
        <taxon>Eucarida</taxon>
        <taxon>Decapoda</taxon>
        <taxon>Pleocyemata</taxon>
        <taxon>Brachyura</taxon>
        <taxon>Eubrachyura</taxon>
        <taxon>Portunoidea</taxon>
        <taxon>Portunidae</taxon>
        <taxon>Portuninae</taxon>
        <taxon>Portunus</taxon>
    </lineage>
</organism>
<dbReference type="InterPro" id="IPR012975">
    <property type="entry name" value="NOPS"/>
</dbReference>
<keyword evidence="1" id="KW-0175">Coiled coil</keyword>
<dbReference type="EMBL" id="VSRR010009620">
    <property type="protein sequence ID" value="MPC50614.1"/>
    <property type="molecule type" value="Genomic_DNA"/>
</dbReference>
<protein>
    <submittedName>
        <fullName evidence="4">Protein no-on-transient A</fullName>
    </submittedName>
</protein>
<dbReference type="AlphaFoldDB" id="A0A5B7G2D2"/>
<feature type="domain" description="NOPS" evidence="3">
    <location>
        <begin position="63"/>
        <end position="114"/>
    </location>
</feature>
<dbReference type="Gene3D" id="6.10.250.1170">
    <property type="match status" value="1"/>
</dbReference>